<feature type="chain" id="PRO_5038713344" description="Signal peptide-containing protein" evidence="2">
    <location>
        <begin position="25"/>
        <end position="473"/>
    </location>
</feature>
<evidence type="ECO:0000256" key="2">
    <source>
        <dbReference type="SAM" id="SignalP"/>
    </source>
</evidence>
<dbReference type="AlphaFoldDB" id="A0A9D5HZR1"/>
<keyword evidence="2" id="KW-0732">Signal</keyword>
<reference evidence="3" key="1">
    <citation type="submission" date="2022-10" db="EMBL/GenBank/DDBJ databases">
        <title>Adaptive evolution leads to modifications in subtelomeric GC content in a zoonotic Cryptosporidium species.</title>
        <authorList>
            <person name="Li J."/>
            <person name="Feng Y."/>
            <person name="Xiao L."/>
        </authorList>
    </citation>
    <scope>NUCLEOTIDE SEQUENCE</scope>
    <source>
        <strain evidence="3">33844</strain>
    </source>
</reference>
<feature type="region of interest" description="Disordered" evidence="1">
    <location>
        <begin position="364"/>
        <end position="473"/>
    </location>
</feature>
<dbReference type="Proteomes" id="UP001067231">
    <property type="component" value="Unassembled WGS sequence"/>
</dbReference>
<evidence type="ECO:0000256" key="1">
    <source>
        <dbReference type="SAM" id="MobiDB-lite"/>
    </source>
</evidence>
<comment type="caution">
    <text evidence="3">The sequence shown here is derived from an EMBL/GenBank/DDBJ whole genome shotgun (WGS) entry which is preliminary data.</text>
</comment>
<organism evidence="3">
    <name type="scientific">Cryptosporidium canis</name>
    <dbReference type="NCBI Taxonomy" id="195482"/>
    <lineage>
        <taxon>Eukaryota</taxon>
        <taxon>Sar</taxon>
        <taxon>Alveolata</taxon>
        <taxon>Apicomplexa</taxon>
        <taxon>Conoidasida</taxon>
        <taxon>Coccidia</taxon>
        <taxon>Eucoccidiorida</taxon>
        <taxon>Eimeriorina</taxon>
        <taxon>Cryptosporidiidae</taxon>
        <taxon>Cryptosporidium</taxon>
    </lineage>
</organism>
<sequence length="473" mass="51442">MAIVSRICCAFLVIYSALFGGALASTEFLGFKLGRVEPQKLKINSKTSSTAAQDGPLGVYEFKNSKNETVLESLLFPGYAVLFDQSRRQFCSGRYSAESRTYSPGNEIPFFINYWTDQFTDRYWVLGSDQGVICMLPYSLETNFTKVVSDVDSEFVFELASAYEPNTTSSIIRQSPLFDSSKSCTLGLFQGCSSSEFVLSLPEASFNHQGSLLGAYLLRQGLPKREAVPRHCQPGHDWDLLREDQDPGLGRADGAFRDRQHEIHLRSEGYLQRGLALRRLLQGPDTRGLRASPGLYCCGENRLVPKKQSGPTLRADSPCLLQPEPLQGIPPERGLLRFVGLPVQLPGSGGPGLWTRHPILGRLPSGSSAGNPAVRGHSRGGPSSGGIAGRASRRPTQPGDPENRVPGPPKAQDRHLQELHLPGGDVGQSYGHRSLPGSCRLQDHASDPTRPAGSRSTKPPAPPINCSTRSSSK</sequence>
<evidence type="ECO:0008006" key="4">
    <source>
        <dbReference type="Google" id="ProtNLM"/>
    </source>
</evidence>
<dbReference type="OrthoDB" id="10555632at2759"/>
<dbReference type="EMBL" id="JAPCXC010000010">
    <property type="protein sequence ID" value="KAJ1611897.1"/>
    <property type="molecule type" value="Genomic_DNA"/>
</dbReference>
<name>A0A9D5HZR1_9CRYT</name>
<proteinExistence type="predicted"/>
<gene>
    <name evidence="3" type="ORF">OJ253_710</name>
</gene>
<feature type="signal peptide" evidence="2">
    <location>
        <begin position="1"/>
        <end position="24"/>
    </location>
</feature>
<protein>
    <recommendedName>
        <fullName evidence="4">Signal peptide-containing protein</fullName>
    </recommendedName>
</protein>
<accession>A0A9D5HZR1</accession>
<evidence type="ECO:0000313" key="3">
    <source>
        <dbReference type="EMBL" id="KAJ1611897.1"/>
    </source>
</evidence>